<dbReference type="PANTHER" id="PTHR45794">
    <property type="entry name" value="LEUCYL-TRNA SYNTHETASE"/>
    <property type="match status" value="1"/>
</dbReference>
<dbReference type="GO" id="GO:0006429">
    <property type="term" value="P:leucyl-tRNA aminoacylation"/>
    <property type="evidence" value="ECO:0007669"/>
    <property type="project" value="InterPro"/>
</dbReference>
<gene>
    <name evidence="10" type="ORF">HX858_09365</name>
</gene>
<dbReference type="InterPro" id="IPR013155">
    <property type="entry name" value="M/V/L/I-tRNA-synth_anticd-bd"/>
</dbReference>
<dbReference type="InterPro" id="IPR009080">
    <property type="entry name" value="tRNAsynth_Ia_anticodon-bd"/>
</dbReference>
<feature type="domain" description="Methionyl/Leucyl tRNA synthetase" evidence="9">
    <location>
        <begin position="25"/>
        <end position="137"/>
    </location>
</feature>
<comment type="similarity">
    <text evidence="1 7">Belongs to the class-I aminoacyl-tRNA synthetase family.</text>
</comment>
<evidence type="ECO:0000256" key="7">
    <source>
        <dbReference type="RuleBase" id="RU363039"/>
    </source>
</evidence>
<dbReference type="SUPFAM" id="SSF47323">
    <property type="entry name" value="Anticodon-binding domain of a subclass of class I aminoacyl-tRNA synthetases"/>
    <property type="match status" value="1"/>
</dbReference>
<dbReference type="SUPFAM" id="SSF52374">
    <property type="entry name" value="Nucleotidylyl transferase"/>
    <property type="match status" value="1"/>
</dbReference>
<evidence type="ECO:0000256" key="5">
    <source>
        <dbReference type="ARBA" id="ARBA00022917"/>
    </source>
</evidence>
<dbReference type="Proteomes" id="UP000575480">
    <property type="component" value="Unassembled WGS sequence"/>
</dbReference>
<accession>A0A7K4MWP2</accession>
<dbReference type="Gene3D" id="3.40.50.620">
    <property type="entry name" value="HUPs"/>
    <property type="match status" value="1"/>
</dbReference>
<dbReference type="InterPro" id="IPR015413">
    <property type="entry name" value="Methionyl/Leucyl_tRNA_Synth"/>
</dbReference>
<evidence type="ECO:0000313" key="11">
    <source>
        <dbReference type="Proteomes" id="UP000575480"/>
    </source>
</evidence>
<evidence type="ECO:0000256" key="3">
    <source>
        <dbReference type="ARBA" id="ARBA00022741"/>
    </source>
</evidence>
<dbReference type="InterPro" id="IPR014729">
    <property type="entry name" value="Rossmann-like_a/b/a_fold"/>
</dbReference>
<evidence type="ECO:0000256" key="2">
    <source>
        <dbReference type="ARBA" id="ARBA00022598"/>
    </source>
</evidence>
<comment type="caution">
    <text evidence="10">The sequence shown here is derived from an EMBL/GenBank/DDBJ whole genome shotgun (WGS) entry which is preliminary data.</text>
</comment>
<evidence type="ECO:0000256" key="6">
    <source>
        <dbReference type="ARBA" id="ARBA00023146"/>
    </source>
</evidence>
<dbReference type="AlphaFoldDB" id="A0A7K4MWP2"/>
<dbReference type="EMBL" id="JACATH010000028">
    <property type="protein sequence ID" value="NWJ57935.1"/>
    <property type="molecule type" value="Genomic_DNA"/>
</dbReference>
<evidence type="ECO:0000256" key="1">
    <source>
        <dbReference type="ARBA" id="ARBA00005594"/>
    </source>
</evidence>
<keyword evidence="3 7" id="KW-0547">Nucleotide-binding</keyword>
<keyword evidence="6 7" id="KW-0030">Aminoacyl-tRNA synthetase</keyword>
<dbReference type="Gene3D" id="1.10.730.10">
    <property type="entry name" value="Isoleucyl-tRNA Synthetase, Domain 1"/>
    <property type="match status" value="1"/>
</dbReference>
<evidence type="ECO:0000259" key="8">
    <source>
        <dbReference type="Pfam" id="PF08264"/>
    </source>
</evidence>
<name>A0A7K4MWP2_9ARCH</name>
<dbReference type="GO" id="GO:0005524">
    <property type="term" value="F:ATP binding"/>
    <property type="evidence" value="ECO:0007669"/>
    <property type="project" value="UniProtKB-KW"/>
</dbReference>
<keyword evidence="5 7" id="KW-0648">Protein biosynthesis</keyword>
<evidence type="ECO:0000256" key="4">
    <source>
        <dbReference type="ARBA" id="ARBA00022840"/>
    </source>
</evidence>
<dbReference type="Pfam" id="PF08264">
    <property type="entry name" value="Anticodon_1"/>
    <property type="match status" value="1"/>
</dbReference>
<keyword evidence="4 7" id="KW-0067">ATP-binding</keyword>
<dbReference type="Pfam" id="PF09334">
    <property type="entry name" value="tRNA-synt_1g"/>
    <property type="match status" value="1"/>
</dbReference>
<dbReference type="PANTHER" id="PTHR45794:SF1">
    <property type="entry name" value="LEUCINE--TRNA LIGASE, CYTOPLASMIC"/>
    <property type="match status" value="1"/>
</dbReference>
<sequence>FFEYVFTGKGIGNVNNIPVKKLKELRKSFDYWYPLDYNISAVELVPNHMTFSIFHHVVLFPKSKWIKGEIGLGMGNLNGKKMSASKGHVIIVTDITEELGADLVRLFLMNFVEPWQDFDWNTKTVTQMSKTLKNKLAEILDLAKEAKSGKLENLTSFDKWILSRTNTIVKEVTLLMDKFLLRKSIQILFFEFLKDLKYYTVLNPHVLHYILSRWAIMMSPFIPHFSEELGEKLGTGLIVNSDWPKVEKKYIDETAEALKESSDLLEKDIQKVIGLSGIKTPKVAIIIIADEWKYSLFKEANKIKEETKTKPR</sequence>
<keyword evidence="2 7" id="KW-0436">Ligase</keyword>
<proteinExistence type="inferred from homology"/>
<protein>
    <submittedName>
        <fullName evidence="10">Class I tRNA ligase family protein</fullName>
    </submittedName>
</protein>
<reference evidence="10 11" key="1">
    <citation type="journal article" date="2019" name="Environ. Microbiol.">
        <title>Genomics insights into ecotype formation of ammonia-oxidizing archaea in the deep ocean.</title>
        <authorList>
            <person name="Wang Y."/>
            <person name="Huang J.M."/>
            <person name="Cui G.J."/>
            <person name="Nunoura T."/>
            <person name="Takaki Y."/>
            <person name="Li W.L."/>
            <person name="Li J."/>
            <person name="Gao Z.M."/>
            <person name="Takai K."/>
            <person name="Zhang A.Q."/>
            <person name="Stepanauskas R."/>
        </authorList>
    </citation>
    <scope>NUCLEOTIDE SEQUENCE [LARGE SCALE GENOMIC DNA]</scope>
    <source>
        <strain evidence="10 11">L15a</strain>
    </source>
</reference>
<dbReference type="GO" id="GO:0004823">
    <property type="term" value="F:leucine-tRNA ligase activity"/>
    <property type="evidence" value="ECO:0007669"/>
    <property type="project" value="InterPro"/>
</dbReference>
<feature type="domain" description="Methionyl/Valyl/Leucyl/Isoleucyl-tRNA synthetase anticodon-binding" evidence="8">
    <location>
        <begin position="158"/>
        <end position="275"/>
    </location>
</feature>
<evidence type="ECO:0000313" key="10">
    <source>
        <dbReference type="EMBL" id="NWJ57935.1"/>
    </source>
</evidence>
<organism evidence="10 11">
    <name type="scientific">Marine Group I thaumarchaeote</name>
    <dbReference type="NCBI Taxonomy" id="2511932"/>
    <lineage>
        <taxon>Archaea</taxon>
        <taxon>Nitrososphaerota</taxon>
        <taxon>Marine Group I</taxon>
    </lineage>
</organism>
<dbReference type="InterPro" id="IPR004493">
    <property type="entry name" value="Leu-tRNA-synth_Ia_arc/euk"/>
</dbReference>
<evidence type="ECO:0000259" key="9">
    <source>
        <dbReference type="Pfam" id="PF09334"/>
    </source>
</evidence>
<feature type="non-terminal residue" evidence="10">
    <location>
        <position position="1"/>
    </location>
</feature>